<proteinExistence type="predicted"/>
<keyword evidence="3" id="KW-1185">Reference proteome</keyword>
<dbReference type="EMBL" id="JAHYXK010000044">
    <property type="protein sequence ID" value="MBW7469370.1"/>
    <property type="molecule type" value="Genomic_DNA"/>
</dbReference>
<comment type="caution">
    <text evidence="2">The sequence shown here is derived from an EMBL/GenBank/DDBJ whole genome shotgun (WGS) entry which is preliminary data.</text>
</comment>
<sequence>MGLGECKEQQLLASVKEVYQQSKCRHGSPRIAFELRHHGIRALRTRVARLMRKHHISSIVRGKYRVQTTDSNHLFTVAENHLNRDFSTERLAQKWVSDLTYIRTGEGWLYLMAVLDLAARKVVGWALSETMEAESTTVAAFQMAVRNRPVTQTLLFHSDRGVQYACSVFRQQLKGLPVCSAEHESQG</sequence>
<protein>
    <submittedName>
        <fullName evidence="2">IS3 family transposase</fullName>
    </submittedName>
</protein>
<organism evidence="2 3">
    <name type="scientific">Pontibacter aydingkolensis</name>
    <dbReference type="NCBI Taxonomy" id="1911536"/>
    <lineage>
        <taxon>Bacteria</taxon>
        <taxon>Pseudomonadati</taxon>
        <taxon>Bacteroidota</taxon>
        <taxon>Cytophagia</taxon>
        <taxon>Cytophagales</taxon>
        <taxon>Hymenobacteraceae</taxon>
        <taxon>Pontibacter</taxon>
    </lineage>
</organism>
<dbReference type="Gene3D" id="3.30.420.10">
    <property type="entry name" value="Ribonuclease H-like superfamily/Ribonuclease H"/>
    <property type="match status" value="1"/>
</dbReference>
<dbReference type="SUPFAM" id="SSF53098">
    <property type="entry name" value="Ribonuclease H-like"/>
    <property type="match status" value="1"/>
</dbReference>
<name>A0ABS7CZX9_9BACT</name>
<dbReference type="Pfam" id="PF00665">
    <property type="entry name" value="rve"/>
    <property type="match status" value="1"/>
</dbReference>
<feature type="domain" description="Integrase catalytic" evidence="1">
    <location>
        <begin position="87"/>
        <end position="187"/>
    </location>
</feature>
<dbReference type="PANTHER" id="PTHR46889">
    <property type="entry name" value="TRANSPOSASE INSF FOR INSERTION SEQUENCE IS3B-RELATED"/>
    <property type="match status" value="1"/>
</dbReference>
<dbReference type="NCBIfam" id="NF033516">
    <property type="entry name" value="transpos_IS3"/>
    <property type="match status" value="1"/>
</dbReference>
<dbReference type="Proteomes" id="UP000813018">
    <property type="component" value="Unassembled WGS sequence"/>
</dbReference>
<dbReference type="PANTHER" id="PTHR46889:SF4">
    <property type="entry name" value="TRANSPOSASE INSO FOR INSERTION SEQUENCE ELEMENT IS911B-RELATED"/>
    <property type="match status" value="1"/>
</dbReference>
<dbReference type="InterPro" id="IPR050900">
    <property type="entry name" value="Transposase_IS3/IS150/IS904"/>
</dbReference>
<dbReference type="InterPro" id="IPR036397">
    <property type="entry name" value="RNaseH_sf"/>
</dbReference>
<reference evidence="2 3" key="1">
    <citation type="journal article" date="2016" name="Int. J. Syst. Evol. Microbiol.">
        <title>Pontibacter aydingkolensis sp. nov., isolated from soil of a salt lake.</title>
        <authorList>
            <person name="Osman G."/>
            <person name="Zhang T."/>
            <person name="Lou K."/>
            <person name="Gao Y."/>
            <person name="Chang W."/>
            <person name="Lin Q."/>
            <person name="Yang H.M."/>
            <person name="Huo X.D."/>
            <person name="Wang N."/>
        </authorList>
    </citation>
    <scope>NUCLEOTIDE SEQUENCE [LARGE SCALE GENOMIC DNA]</scope>
    <source>
        <strain evidence="2 3">KACC 19255</strain>
    </source>
</reference>
<dbReference type="Pfam" id="PF13276">
    <property type="entry name" value="HTH_21"/>
    <property type="match status" value="1"/>
</dbReference>
<evidence type="ECO:0000313" key="2">
    <source>
        <dbReference type="EMBL" id="MBW7469370.1"/>
    </source>
</evidence>
<dbReference type="InterPro" id="IPR025948">
    <property type="entry name" value="HTH-like_dom"/>
</dbReference>
<evidence type="ECO:0000313" key="3">
    <source>
        <dbReference type="Proteomes" id="UP000813018"/>
    </source>
</evidence>
<dbReference type="PROSITE" id="PS50994">
    <property type="entry name" value="INTEGRASE"/>
    <property type="match status" value="1"/>
</dbReference>
<accession>A0ABS7CZX9</accession>
<dbReference type="InterPro" id="IPR001584">
    <property type="entry name" value="Integrase_cat-core"/>
</dbReference>
<evidence type="ECO:0000259" key="1">
    <source>
        <dbReference type="PROSITE" id="PS50994"/>
    </source>
</evidence>
<dbReference type="InterPro" id="IPR012337">
    <property type="entry name" value="RNaseH-like_sf"/>
</dbReference>
<gene>
    <name evidence="2" type="ORF">K0O23_20060</name>
</gene>
<dbReference type="InterPro" id="IPR048020">
    <property type="entry name" value="Transpos_IS3"/>
</dbReference>